<evidence type="ECO:0000259" key="6">
    <source>
        <dbReference type="PROSITE" id="PS51722"/>
    </source>
</evidence>
<dbReference type="AlphaFoldDB" id="A0A9D1CYA5"/>
<dbReference type="NCBIfam" id="NF009891">
    <property type="entry name" value="PRK13351.1-1"/>
    <property type="match status" value="1"/>
</dbReference>
<dbReference type="Pfam" id="PF03764">
    <property type="entry name" value="EFG_IV"/>
    <property type="match status" value="1"/>
</dbReference>
<dbReference type="NCBIfam" id="NF009379">
    <property type="entry name" value="PRK12740.1-3"/>
    <property type="match status" value="1"/>
</dbReference>
<keyword evidence="7" id="KW-0251">Elongation factor</keyword>
<dbReference type="Gene3D" id="3.30.230.10">
    <property type="match status" value="1"/>
</dbReference>
<dbReference type="GO" id="GO:0003746">
    <property type="term" value="F:translation elongation factor activity"/>
    <property type="evidence" value="ECO:0007669"/>
    <property type="project" value="UniProtKB-UniRule"/>
</dbReference>
<dbReference type="InterPro" id="IPR035649">
    <property type="entry name" value="EFG_V"/>
</dbReference>
<dbReference type="GO" id="GO:0005525">
    <property type="term" value="F:GTP binding"/>
    <property type="evidence" value="ECO:0007669"/>
    <property type="project" value="UniProtKB-UniRule"/>
</dbReference>
<dbReference type="InterPro" id="IPR014721">
    <property type="entry name" value="Ribsml_uS5_D2-typ_fold_subgr"/>
</dbReference>
<keyword evidence="3" id="KW-0547">Nucleotide-binding</keyword>
<evidence type="ECO:0000256" key="1">
    <source>
        <dbReference type="ARBA" id="ARBA00005870"/>
    </source>
</evidence>
<evidence type="ECO:0000256" key="4">
    <source>
        <dbReference type="ARBA" id="ARBA00023134"/>
    </source>
</evidence>
<dbReference type="SUPFAM" id="SSF54980">
    <property type="entry name" value="EF-G C-terminal domain-like"/>
    <property type="match status" value="2"/>
</dbReference>
<dbReference type="PROSITE" id="PS51722">
    <property type="entry name" value="G_TR_2"/>
    <property type="match status" value="1"/>
</dbReference>
<dbReference type="NCBIfam" id="TIGR00231">
    <property type="entry name" value="small_GTP"/>
    <property type="match status" value="1"/>
</dbReference>
<dbReference type="PANTHER" id="PTHR43261:SF6">
    <property type="entry name" value="ELONGATION FACTOR G-LIKE PROTEIN"/>
    <property type="match status" value="1"/>
</dbReference>
<dbReference type="InterPro" id="IPR020568">
    <property type="entry name" value="Ribosomal_Su5_D2-typ_SF"/>
</dbReference>
<comment type="caution">
    <text evidence="7">The sequence shown here is derived from an EMBL/GenBank/DDBJ whole genome shotgun (WGS) entry which is preliminary data.</text>
</comment>
<organism evidence="7 8">
    <name type="scientific">Candidatus Pullichristensenella stercorigallinarum</name>
    <dbReference type="NCBI Taxonomy" id="2840909"/>
    <lineage>
        <taxon>Bacteria</taxon>
        <taxon>Bacillati</taxon>
        <taxon>Bacillota</taxon>
        <taxon>Clostridia</taxon>
        <taxon>Candidatus Pullichristensenella</taxon>
    </lineage>
</organism>
<dbReference type="Pfam" id="PF00679">
    <property type="entry name" value="EFG_C"/>
    <property type="match status" value="1"/>
</dbReference>
<dbReference type="CDD" id="cd01434">
    <property type="entry name" value="EFG_mtEFG1_IV"/>
    <property type="match status" value="1"/>
</dbReference>
<dbReference type="InterPro" id="IPR035647">
    <property type="entry name" value="EFG_III/V"/>
</dbReference>
<dbReference type="InterPro" id="IPR041095">
    <property type="entry name" value="EFG_II"/>
</dbReference>
<name>A0A9D1CYA5_9FIRM</name>
<evidence type="ECO:0000313" key="8">
    <source>
        <dbReference type="Proteomes" id="UP000824260"/>
    </source>
</evidence>
<keyword evidence="7" id="KW-0648">Protein biosynthesis</keyword>
<evidence type="ECO:0000313" key="7">
    <source>
        <dbReference type="EMBL" id="HIQ84124.1"/>
    </source>
</evidence>
<dbReference type="NCBIfam" id="TIGR00484">
    <property type="entry name" value="EF-G"/>
    <property type="match status" value="1"/>
</dbReference>
<dbReference type="SUPFAM" id="SSF50447">
    <property type="entry name" value="Translation proteins"/>
    <property type="match status" value="1"/>
</dbReference>
<dbReference type="CDD" id="cd03713">
    <property type="entry name" value="EFG_mtEFG_C"/>
    <property type="match status" value="1"/>
</dbReference>
<dbReference type="InterPro" id="IPR009000">
    <property type="entry name" value="Transl_B-barrel_sf"/>
</dbReference>
<evidence type="ECO:0000256" key="3">
    <source>
        <dbReference type="ARBA" id="ARBA00022741"/>
    </source>
</evidence>
<dbReference type="PANTHER" id="PTHR43261">
    <property type="entry name" value="TRANSLATION ELONGATION FACTOR G-RELATED"/>
    <property type="match status" value="1"/>
</dbReference>
<dbReference type="InterPro" id="IPR053905">
    <property type="entry name" value="EF-G-like_DII"/>
</dbReference>
<keyword evidence="4" id="KW-0342">GTP-binding</keyword>
<dbReference type="Gene3D" id="3.30.70.240">
    <property type="match status" value="1"/>
</dbReference>
<dbReference type="EMBL" id="DVFZ01000127">
    <property type="protein sequence ID" value="HIQ84124.1"/>
    <property type="molecule type" value="Genomic_DNA"/>
</dbReference>
<proteinExistence type="inferred from homology"/>
<dbReference type="SUPFAM" id="SSF52540">
    <property type="entry name" value="P-loop containing nucleoside triphosphate hydrolases"/>
    <property type="match status" value="1"/>
</dbReference>
<dbReference type="Gene3D" id="3.40.50.300">
    <property type="entry name" value="P-loop containing nucleotide triphosphate hydrolases"/>
    <property type="match status" value="1"/>
</dbReference>
<dbReference type="Pfam" id="PF00009">
    <property type="entry name" value="GTP_EFTU"/>
    <property type="match status" value="1"/>
</dbReference>
<dbReference type="SUPFAM" id="SSF54211">
    <property type="entry name" value="Ribosomal protein S5 domain 2-like"/>
    <property type="match status" value="1"/>
</dbReference>
<dbReference type="InterPro" id="IPR005225">
    <property type="entry name" value="Small_GTP-bd"/>
</dbReference>
<gene>
    <name evidence="7" type="primary">fusA</name>
    <name evidence="7" type="ORF">IAA52_13625</name>
</gene>
<dbReference type="InterPro" id="IPR005517">
    <property type="entry name" value="Transl_elong_EFG/EF2_IV"/>
</dbReference>
<dbReference type="InterPro" id="IPR009022">
    <property type="entry name" value="EFG_III"/>
</dbReference>
<dbReference type="Pfam" id="PF22042">
    <property type="entry name" value="EF-G_D2"/>
    <property type="match status" value="1"/>
</dbReference>
<feature type="domain" description="Tr-type G" evidence="6">
    <location>
        <begin position="7"/>
        <end position="278"/>
    </location>
</feature>
<dbReference type="FunFam" id="3.30.70.240:FF:000001">
    <property type="entry name" value="Elongation factor G"/>
    <property type="match status" value="1"/>
</dbReference>
<dbReference type="Proteomes" id="UP000824260">
    <property type="component" value="Unassembled WGS sequence"/>
</dbReference>
<reference evidence="7" key="1">
    <citation type="submission" date="2020-10" db="EMBL/GenBank/DDBJ databases">
        <authorList>
            <person name="Gilroy R."/>
        </authorList>
    </citation>
    <scope>NUCLEOTIDE SEQUENCE</scope>
    <source>
        <strain evidence="7">ChiSjej6B24-2974</strain>
    </source>
</reference>
<sequence length="693" mass="75403">MKDYQAKNIRNIAVVGHGSEGKTTLVEALLYTSGTIDRQGRVEDGTTVTDSEPEEKRRQISISAAVAPLEWKDVKVNLIDVPGYFDFAGEMVGPMAVAEGAIITVGAVSGLNVGAEKAWAMCDKTHTSRMIVINQMDRENANFSRALATITDKYGSHIAPIEVPIMEGGKFTGVVCVLENKAYTGEGKTLKEIEIPASMAGDVESAREAIMEAAAGAEDELMEKYFEEGELTPDEIMHGLRQGIKDGTVVPVVCCSSLTRVGLAKLLDNLIDLMPSPAGTTLEGVNPKTGDAEERTCEDGQPFSARVFKTLADPFVGKLSLLKVTSGVLSGDTQLYNANAEKNEKAGNIYFLRGGKQNPAQKVCAGDICAISKLGSVATGNTLCDPAKPVKFDDLEFPAPCISMAVYAKKAGEEDKIFSGLSRLMEEDPTIRVEKNVETTESVLSGLGELHIEVIAKKLASKFGAECVLQFPKIPYRESIRKKIDVQGRHKKQSGGHGQFGDVWIEFRPNDDPTDTEFHFEDAVVGGVVPRNFIPAVEKGLRDNIKHGVLAGYPVVGLTAKLHDGSYHAVDSSEMAFKTAARIAFKKLVDASPVLLEPIYSVKVYVPDEYMGDIIGDMNKRRGRIMGMDQVNGMQCVSAEVPLGEMFKYATDLRSMTQARGSFTMQFERYEEVPAADAKKIIENTKREEEEEE</sequence>
<dbReference type="Gene3D" id="3.30.70.870">
    <property type="entry name" value="Elongation Factor G (Translational Gtpase), domain 3"/>
    <property type="match status" value="1"/>
</dbReference>
<dbReference type="CDD" id="cd16262">
    <property type="entry name" value="EFG_III"/>
    <property type="match status" value="1"/>
</dbReference>
<evidence type="ECO:0000256" key="2">
    <source>
        <dbReference type="ARBA" id="ARBA00017872"/>
    </source>
</evidence>
<comment type="similarity">
    <text evidence="1">Belongs to the TRAFAC class translation factor GTPase superfamily. Classic translation factor GTPase family. EF-G/EF-2 subfamily.</text>
</comment>
<dbReference type="InterPro" id="IPR000795">
    <property type="entry name" value="T_Tr_GTP-bd_dom"/>
</dbReference>
<dbReference type="Pfam" id="PF14492">
    <property type="entry name" value="EFG_III"/>
    <property type="match status" value="1"/>
</dbReference>
<dbReference type="InterPro" id="IPR027417">
    <property type="entry name" value="P-loop_NTPase"/>
</dbReference>
<evidence type="ECO:0000256" key="5">
    <source>
        <dbReference type="NCBIfam" id="TIGR00484"/>
    </source>
</evidence>
<dbReference type="NCBIfam" id="NF009381">
    <property type="entry name" value="PRK12740.1-5"/>
    <property type="match status" value="1"/>
</dbReference>
<dbReference type="InterPro" id="IPR004540">
    <property type="entry name" value="Transl_elong_EFG/EF2"/>
</dbReference>
<accession>A0A9D1CYA5</accession>
<dbReference type="InterPro" id="IPR047872">
    <property type="entry name" value="EFG_IV"/>
</dbReference>
<reference evidence="7" key="2">
    <citation type="journal article" date="2021" name="PeerJ">
        <title>Extensive microbial diversity within the chicken gut microbiome revealed by metagenomics and culture.</title>
        <authorList>
            <person name="Gilroy R."/>
            <person name="Ravi A."/>
            <person name="Getino M."/>
            <person name="Pursley I."/>
            <person name="Horton D.L."/>
            <person name="Alikhan N.F."/>
            <person name="Baker D."/>
            <person name="Gharbi K."/>
            <person name="Hall N."/>
            <person name="Watson M."/>
            <person name="Adriaenssens E.M."/>
            <person name="Foster-Nyarko E."/>
            <person name="Jarju S."/>
            <person name="Secka A."/>
            <person name="Antonio M."/>
            <person name="Oren A."/>
            <person name="Chaudhuri R.R."/>
            <person name="La Ragione R."/>
            <person name="Hildebrand F."/>
            <person name="Pallen M.J."/>
        </authorList>
    </citation>
    <scope>NUCLEOTIDE SEQUENCE</scope>
    <source>
        <strain evidence="7">ChiSjej6B24-2974</strain>
    </source>
</reference>
<dbReference type="GO" id="GO:0003924">
    <property type="term" value="F:GTPase activity"/>
    <property type="evidence" value="ECO:0007669"/>
    <property type="project" value="InterPro"/>
</dbReference>
<dbReference type="FunFam" id="3.30.230.10:FF:000003">
    <property type="entry name" value="Elongation factor G"/>
    <property type="match status" value="1"/>
</dbReference>
<dbReference type="GO" id="GO:0032790">
    <property type="term" value="P:ribosome disassembly"/>
    <property type="evidence" value="ECO:0007669"/>
    <property type="project" value="TreeGrafter"/>
</dbReference>
<dbReference type="Gene3D" id="2.40.30.10">
    <property type="entry name" value="Translation factors"/>
    <property type="match status" value="1"/>
</dbReference>
<dbReference type="PRINTS" id="PR00315">
    <property type="entry name" value="ELONGATNFCT"/>
</dbReference>
<dbReference type="CDD" id="cd04170">
    <property type="entry name" value="EF-G_bact"/>
    <property type="match status" value="1"/>
</dbReference>
<dbReference type="SMART" id="SM00889">
    <property type="entry name" value="EFG_IV"/>
    <property type="match status" value="1"/>
</dbReference>
<dbReference type="CDD" id="cd04088">
    <property type="entry name" value="EFG_mtEFG_II"/>
    <property type="match status" value="1"/>
</dbReference>
<dbReference type="InterPro" id="IPR000640">
    <property type="entry name" value="EFG_V-like"/>
</dbReference>
<protein>
    <recommendedName>
        <fullName evidence="2 5">Elongation factor G</fullName>
    </recommendedName>
</protein>
<dbReference type="SMART" id="SM00838">
    <property type="entry name" value="EFG_C"/>
    <property type="match status" value="1"/>
</dbReference>